<evidence type="ECO:0000313" key="1">
    <source>
        <dbReference type="EMBL" id="QJA52909.1"/>
    </source>
</evidence>
<sequence>MDKERLNPEYEFVPQGWNLTWIPNPNYPNRSLEEELQVAAWDKEFIQVWYWLIYQGKDTEGYREPREKKKILRRLPEGYSYNTYWEPEHNSWREANNEEMKIIKEYHDKGEYTRLQEKTYLVKVLTRRTKKEQRSLEREIPIVVSYIDKLPNNWIVKAWRSNE</sequence>
<organism evidence="1">
    <name type="scientific">viral metagenome</name>
    <dbReference type="NCBI Taxonomy" id="1070528"/>
    <lineage>
        <taxon>unclassified sequences</taxon>
        <taxon>metagenomes</taxon>
        <taxon>organismal metagenomes</taxon>
    </lineage>
</organism>
<accession>A0A6H1ZZK0</accession>
<protein>
    <submittedName>
        <fullName evidence="1">Uncharacterized protein</fullName>
    </submittedName>
</protein>
<name>A0A6H1ZZK0_9ZZZZ</name>
<reference evidence="1" key="1">
    <citation type="submission" date="2020-03" db="EMBL/GenBank/DDBJ databases">
        <title>The deep terrestrial virosphere.</title>
        <authorList>
            <person name="Holmfeldt K."/>
            <person name="Nilsson E."/>
            <person name="Simone D."/>
            <person name="Lopez-Fernandez M."/>
            <person name="Wu X."/>
            <person name="de Brujin I."/>
            <person name="Lundin D."/>
            <person name="Andersson A."/>
            <person name="Bertilsson S."/>
            <person name="Dopson M."/>
        </authorList>
    </citation>
    <scope>NUCLEOTIDE SEQUENCE</scope>
    <source>
        <strain evidence="1">TM448A03070</strain>
    </source>
</reference>
<dbReference type="AlphaFoldDB" id="A0A6H1ZZK0"/>
<proteinExistence type="predicted"/>
<dbReference type="EMBL" id="MT144377">
    <property type="protein sequence ID" value="QJA52909.1"/>
    <property type="molecule type" value="Genomic_DNA"/>
</dbReference>
<gene>
    <name evidence="1" type="ORF">TM448A03070_0013</name>
</gene>